<accession>B4SG65</accession>
<proteinExistence type="predicted"/>
<dbReference type="eggNOG" id="ENOG50331XR">
    <property type="taxonomic scope" value="Bacteria"/>
</dbReference>
<evidence type="ECO:0008006" key="3">
    <source>
        <dbReference type="Google" id="ProtNLM"/>
    </source>
</evidence>
<organism evidence="1 2">
    <name type="scientific">Pelodictyon phaeoclathratiforme (strain DSM 5477 / BU-1)</name>
    <dbReference type="NCBI Taxonomy" id="324925"/>
    <lineage>
        <taxon>Bacteria</taxon>
        <taxon>Pseudomonadati</taxon>
        <taxon>Chlorobiota</taxon>
        <taxon>Chlorobiia</taxon>
        <taxon>Chlorobiales</taxon>
        <taxon>Chlorobiaceae</taxon>
        <taxon>Chlorobium/Pelodictyon group</taxon>
        <taxon>Pelodictyon</taxon>
    </lineage>
</organism>
<dbReference type="EMBL" id="CP001110">
    <property type="protein sequence ID" value="ACF43376.1"/>
    <property type="molecule type" value="Genomic_DNA"/>
</dbReference>
<evidence type="ECO:0000313" key="2">
    <source>
        <dbReference type="Proteomes" id="UP000002724"/>
    </source>
</evidence>
<dbReference type="RefSeq" id="WP_012507868.1">
    <property type="nucleotide sequence ID" value="NC_011060.1"/>
</dbReference>
<protein>
    <recommendedName>
        <fullName evidence="3">DUF2442 domain-containing protein</fullName>
    </recommendedName>
</protein>
<keyword evidence="2" id="KW-1185">Reference proteome</keyword>
<dbReference type="InterPro" id="IPR018841">
    <property type="entry name" value="DUF2442"/>
</dbReference>
<dbReference type="Gene3D" id="3.30.2020.10">
    <property type="entry name" value="NE0471-like N-terminal domain"/>
    <property type="match status" value="1"/>
</dbReference>
<dbReference type="STRING" id="324925.Ppha_1097"/>
<dbReference type="AlphaFoldDB" id="B4SG65"/>
<sequence length="83" mass="9443">MMNHPKIISATAIDDYSLLVEFDNHQKKTYDIKPLLEKEMFAPLKNAALFSAVKVDVGGYAVIWQKDIDISEHELWVHGETAL</sequence>
<name>B4SG65_PELPB</name>
<dbReference type="HOGENOM" id="CLU_153045_2_0_10"/>
<gene>
    <name evidence="1" type="ordered locus">Ppha_1097</name>
</gene>
<dbReference type="InterPro" id="IPR036782">
    <property type="entry name" value="NE0471-like_N"/>
</dbReference>
<evidence type="ECO:0000313" key="1">
    <source>
        <dbReference type="EMBL" id="ACF43376.1"/>
    </source>
</evidence>
<dbReference type="Pfam" id="PF10387">
    <property type="entry name" value="DUF2442"/>
    <property type="match status" value="1"/>
</dbReference>
<dbReference type="KEGG" id="pph:Ppha_1097"/>
<dbReference type="Proteomes" id="UP000002724">
    <property type="component" value="Chromosome"/>
</dbReference>
<reference evidence="1 2" key="1">
    <citation type="submission" date="2008-06" db="EMBL/GenBank/DDBJ databases">
        <title>Complete sequence of Pelodictyon phaeoclathratiforme BU-1.</title>
        <authorList>
            <consortium name="US DOE Joint Genome Institute"/>
            <person name="Lucas S."/>
            <person name="Copeland A."/>
            <person name="Lapidus A."/>
            <person name="Glavina del Rio T."/>
            <person name="Dalin E."/>
            <person name="Tice H."/>
            <person name="Bruce D."/>
            <person name="Goodwin L."/>
            <person name="Pitluck S."/>
            <person name="Schmutz J."/>
            <person name="Larimer F."/>
            <person name="Land M."/>
            <person name="Hauser L."/>
            <person name="Kyrpides N."/>
            <person name="Mikhailova N."/>
            <person name="Liu Z."/>
            <person name="Li T."/>
            <person name="Zhao F."/>
            <person name="Overmann J."/>
            <person name="Bryant D.A."/>
            <person name="Richardson P."/>
        </authorList>
    </citation>
    <scope>NUCLEOTIDE SEQUENCE [LARGE SCALE GENOMIC DNA]</scope>
    <source>
        <strain evidence="2">DSM 5477 / BU-1</strain>
    </source>
</reference>
<dbReference type="SUPFAM" id="SSF143880">
    <property type="entry name" value="NE0471 N-terminal domain-like"/>
    <property type="match status" value="1"/>
</dbReference>